<dbReference type="Gene3D" id="3.10.450.40">
    <property type="match status" value="1"/>
</dbReference>
<dbReference type="AlphaFoldDB" id="A0A2S3UMZ3"/>
<sequence>MTSGGRPGRAPILGPSFPFRFENGGVARSRGTEKLSQNLRHLLLTRIGERAMRRSLGGGVQSAVNETSEPTLVGLVRHELTRAIATFAPELEIVSEIEVVRVRERLEIAFTYRAALTGGVERFELAVD</sequence>
<dbReference type="SUPFAM" id="SSF160719">
    <property type="entry name" value="gpW/gp25-like"/>
    <property type="match status" value="1"/>
</dbReference>
<evidence type="ECO:0000259" key="1">
    <source>
        <dbReference type="Pfam" id="PF04965"/>
    </source>
</evidence>
<proteinExistence type="predicted"/>
<dbReference type="EMBL" id="PPCN01000010">
    <property type="protein sequence ID" value="POF29082.1"/>
    <property type="molecule type" value="Genomic_DNA"/>
</dbReference>
<feature type="domain" description="IraD/Gp25-like" evidence="1">
    <location>
        <begin position="30"/>
        <end position="99"/>
    </location>
</feature>
<reference evidence="2 3" key="1">
    <citation type="submission" date="2018-01" db="EMBL/GenBank/DDBJ databases">
        <title>Genomic Encyclopedia of Archaeal and Bacterial Type Strains, Phase II (KMG-II): from individual species to whole genera.</title>
        <authorList>
            <person name="Goeker M."/>
        </authorList>
    </citation>
    <scope>NUCLEOTIDE SEQUENCE [LARGE SCALE GENOMIC DNA]</scope>
    <source>
        <strain evidence="2 3">DSM 17023</strain>
    </source>
</reference>
<comment type="caution">
    <text evidence="2">The sequence shown here is derived from an EMBL/GenBank/DDBJ whole genome shotgun (WGS) entry which is preliminary data.</text>
</comment>
<gene>
    <name evidence="2" type="ORF">CLV41_11086</name>
</gene>
<accession>A0A2S3UMZ3</accession>
<evidence type="ECO:0000313" key="3">
    <source>
        <dbReference type="Proteomes" id="UP000236959"/>
    </source>
</evidence>
<dbReference type="InterPro" id="IPR007048">
    <property type="entry name" value="IraD/Gp25-like"/>
</dbReference>
<name>A0A2S3UMZ3_9HYPH</name>
<evidence type="ECO:0000313" key="2">
    <source>
        <dbReference type="EMBL" id="POF29082.1"/>
    </source>
</evidence>
<dbReference type="Proteomes" id="UP000236959">
    <property type="component" value="Unassembled WGS sequence"/>
</dbReference>
<keyword evidence="3" id="KW-1185">Reference proteome</keyword>
<dbReference type="Pfam" id="PF04965">
    <property type="entry name" value="GPW_gp25"/>
    <property type="match status" value="1"/>
</dbReference>
<protein>
    <submittedName>
        <fullName evidence="2">Phage baseplate assembly protein W</fullName>
    </submittedName>
</protein>
<dbReference type="RefSeq" id="WP_103224241.1">
    <property type="nucleotide sequence ID" value="NZ_PPCN01000010.1"/>
</dbReference>
<organism evidence="2 3">
    <name type="scientific">Roseibium marinum</name>
    <dbReference type="NCBI Taxonomy" id="281252"/>
    <lineage>
        <taxon>Bacteria</taxon>
        <taxon>Pseudomonadati</taxon>
        <taxon>Pseudomonadota</taxon>
        <taxon>Alphaproteobacteria</taxon>
        <taxon>Hyphomicrobiales</taxon>
        <taxon>Stappiaceae</taxon>
        <taxon>Roseibium</taxon>
    </lineage>
</organism>